<feature type="compositionally biased region" description="Polar residues" evidence="2">
    <location>
        <begin position="432"/>
        <end position="441"/>
    </location>
</feature>
<dbReference type="OrthoDB" id="420359at2759"/>
<dbReference type="EMBL" id="LSRX01001095">
    <property type="protein sequence ID" value="OLP83740.1"/>
    <property type="molecule type" value="Genomic_DNA"/>
</dbReference>
<feature type="region of interest" description="Disordered" evidence="2">
    <location>
        <begin position="429"/>
        <end position="455"/>
    </location>
</feature>
<feature type="region of interest" description="Disordered" evidence="2">
    <location>
        <begin position="1"/>
        <end position="32"/>
    </location>
</feature>
<evidence type="ECO:0000313" key="5">
    <source>
        <dbReference type="Proteomes" id="UP000186817"/>
    </source>
</evidence>
<feature type="region of interest" description="Disordered" evidence="2">
    <location>
        <begin position="318"/>
        <end position="411"/>
    </location>
</feature>
<accession>A0A1Q9CLE6</accession>
<gene>
    <name evidence="4" type="ORF">AK812_SmicGene35463</name>
    <name evidence="3" type="ORF">AK812_SmicGene40818</name>
</gene>
<feature type="region of interest" description="Disordered" evidence="2">
    <location>
        <begin position="157"/>
        <end position="180"/>
    </location>
</feature>
<feature type="compositionally biased region" description="Basic and acidic residues" evidence="2">
    <location>
        <begin position="157"/>
        <end position="178"/>
    </location>
</feature>
<keyword evidence="1" id="KW-0175">Coiled coil</keyword>
<evidence type="ECO:0000313" key="4">
    <source>
        <dbReference type="EMBL" id="OLP83740.1"/>
    </source>
</evidence>
<feature type="coiled-coil region" evidence="1">
    <location>
        <begin position="511"/>
        <end position="558"/>
    </location>
</feature>
<feature type="compositionally biased region" description="Basic and acidic residues" evidence="2">
    <location>
        <begin position="220"/>
        <end position="233"/>
    </location>
</feature>
<evidence type="ECO:0000256" key="1">
    <source>
        <dbReference type="SAM" id="Coils"/>
    </source>
</evidence>
<evidence type="ECO:0000256" key="2">
    <source>
        <dbReference type="SAM" id="MobiDB-lite"/>
    </source>
</evidence>
<dbReference type="Proteomes" id="UP000186817">
    <property type="component" value="Unassembled WGS sequence"/>
</dbReference>
<dbReference type="AlphaFoldDB" id="A0A1Q9CLE6"/>
<organism evidence="4 5">
    <name type="scientific">Symbiodinium microadriaticum</name>
    <name type="common">Dinoflagellate</name>
    <name type="synonym">Zooxanthella microadriatica</name>
    <dbReference type="NCBI Taxonomy" id="2951"/>
    <lineage>
        <taxon>Eukaryota</taxon>
        <taxon>Sar</taxon>
        <taxon>Alveolata</taxon>
        <taxon>Dinophyceae</taxon>
        <taxon>Suessiales</taxon>
        <taxon>Symbiodiniaceae</taxon>
        <taxon>Symbiodinium</taxon>
    </lineage>
</organism>
<proteinExistence type="predicted"/>
<reference evidence="4 5" key="1">
    <citation type="submission" date="2016-02" db="EMBL/GenBank/DDBJ databases">
        <title>Genome analysis of coral dinoflagellate symbionts highlights evolutionary adaptations to a symbiotic lifestyle.</title>
        <authorList>
            <person name="Aranda M."/>
            <person name="Li Y."/>
            <person name="Liew Y.J."/>
            <person name="Baumgarten S."/>
            <person name="Simakov O."/>
            <person name="Wilson M."/>
            <person name="Piel J."/>
            <person name="Ashoor H."/>
            <person name="Bougouffa S."/>
            <person name="Bajic V.B."/>
            <person name="Ryu T."/>
            <person name="Ravasi T."/>
            <person name="Bayer T."/>
            <person name="Micklem G."/>
            <person name="Kim H."/>
            <person name="Bhak J."/>
            <person name="Lajeunesse T.C."/>
            <person name="Voolstra C.R."/>
        </authorList>
    </citation>
    <scope>NUCLEOTIDE SEQUENCE [LARGE SCALE GENOMIC DNA]</scope>
    <source>
        <strain evidence="4 5">CCMP2467</strain>
    </source>
</reference>
<dbReference type="EMBL" id="LSRX01001541">
    <property type="protein sequence ID" value="OLP78953.1"/>
    <property type="molecule type" value="Genomic_DNA"/>
</dbReference>
<keyword evidence="5" id="KW-1185">Reference proteome</keyword>
<sequence length="836" mass="93349">MRVSNSRFCKDHKRSADAMSYQAEKSDDPEAKETFDQIFADDAAMAAAVNQFSKDNPPCAKYKRKQMIDWLQYKRSYGTRVTRRDRGTDVPKTEKEFKLWCVNVKGLTEQETKDWWAKLLDSPGVDRDYEGYGGKLRLYIPNAEEGRDRLRDQYIDNRQEEGSAVDKRAKPQDQEELRRHVHRQQVSFADAFFQGGHGGSRSSTSAGSKRKAGDEEDPDAEKPSDPRHAKKVCMEREVPKFGVAMSKNMATLKVEMQKSFVLAKKASEILEKTDAPLNDKPSYMFKATLQFRMQLGVRWLDDVNKVVVLKTKNARAAGGLHAGETPSPSPQAAVPDLTGSSGDQCKGEDNAEKGQGNHGNDQEIPAKTDNPGNDKEIPAKTDNPGNDKETATTPKKEKLEQDARSPAQSEKSMQIVFANSEPQLLQDYKSAVRQQSTSELLANNPHKKPFDQDPKTFRTNAEMTREMQRIMEISDEKEFLKARDAWNATVTTVKEFIKNLGRASSDLVTHIKSLETKARAEKEKSEKERQKADVAKAREEAKKAAEDIRRNLAKTEAKPLLFDVDFAAAKVPEICKHEGNGFHDKKADEPCVLINNDKQKLWLASEAVDKALATYGTAYKKAKDVKANGRGQAPIQDAAAKDETSEFLLKLLPDDTKVLNIENIVEGGSAFMDNCWSYSFMPGNVSFSIPPNGAAFVRAQALGTTSFVLFKLKSLLSYVKSKHAADADKKPALELVTQWGQDAVANALGEEADGKVEMIRGSLSANQAMFVPSGWVILERAHAEQAAIYGVRKSMFIDSVQNYMGYEAIKMYYEACSPNRDLSRMTTILEAFMKKP</sequence>
<evidence type="ECO:0000313" key="3">
    <source>
        <dbReference type="EMBL" id="OLP78953.1"/>
    </source>
</evidence>
<feature type="region of interest" description="Disordered" evidence="2">
    <location>
        <begin position="192"/>
        <end position="233"/>
    </location>
</feature>
<comment type="caution">
    <text evidence="4">The sequence shown here is derived from an EMBL/GenBank/DDBJ whole genome shotgun (WGS) entry which is preliminary data.</text>
</comment>
<feature type="compositionally biased region" description="Basic and acidic residues" evidence="2">
    <location>
        <begin position="360"/>
        <end position="403"/>
    </location>
</feature>
<name>A0A1Q9CLE6_SYMMI</name>
<protein>
    <submittedName>
        <fullName evidence="4">Uncharacterized protein</fullName>
    </submittedName>
</protein>